<proteinExistence type="predicted"/>
<gene>
    <name evidence="1" type="ORF">B0I32_117162</name>
</gene>
<reference evidence="1 2" key="1">
    <citation type="submission" date="2018-03" db="EMBL/GenBank/DDBJ databases">
        <title>Genomic Encyclopedia of Type Strains, Phase III (KMG-III): the genomes of soil and plant-associated and newly described type strains.</title>
        <authorList>
            <person name="Whitman W."/>
        </authorList>
    </citation>
    <scope>NUCLEOTIDE SEQUENCE [LARGE SCALE GENOMIC DNA]</scope>
    <source>
        <strain evidence="1 2">CGMCC 4.7104</strain>
    </source>
</reference>
<dbReference type="Gene3D" id="3.10.450.50">
    <property type="match status" value="1"/>
</dbReference>
<evidence type="ECO:0000313" key="1">
    <source>
        <dbReference type="EMBL" id="PRX60395.1"/>
    </source>
</evidence>
<accession>A0A2T0MQK1</accession>
<protein>
    <submittedName>
        <fullName evidence="1">Putative ester cyclase</fullName>
    </submittedName>
</protein>
<dbReference type="InterPro" id="IPR009959">
    <property type="entry name" value="Cyclase_SnoaL-like"/>
</dbReference>
<name>A0A2T0MQK1_9ACTN</name>
<dbReference type="Proteomes" id="UP000238312">
    <property type="component" value="Unassembled WGS sequence"/>
</dbReference>
<dbReference type="RefSeq" id="WP_106247277.1">
    <property type="nucleotide sequence ID" value="NZ_PVNG01000017.1"/>
</dbReference>
<dbReference type="EMBL" id="PVNG01000017">
    <property type="protein sequence ID" value="PRX60395.1"/>
    <property type="molecule type" value="Genomic_DNA"/>
</dbReference>
<organism evidence="1 2">
    <name type="scientific">Nonomuraea fuscirosea</name>
    <dbReference type="NCBI Taxonomy" id="1291556"/>
    <lineage>
        <taxon>Bacteria</taxon>
        <taxon>Bacillati</taxon>
        <taxon>Actinomycetota</taxon>
        <taxon>Actinomycetes</taxon>
        <taxon>Streptosporangiales</taxon>
        <taxon>Streptosporangiaceae</taxon>
        <taxon>Nonomuraea</taxon>
    </lineage>
</organism>
<dbReference type="SUPFAM" id="SSF54427">
    <property type="entry name" value="NTF2-like"/>
    <property type="match status" value="1"/>
</dbReference>
<keyword evidence="2" id="KW-1185">Reference proteome</keyword>
<dbReference type="InterPro" id="IPR032710">
    <property type="entry name" value="NTF2-like_dom_sf"/>
</dbReference>
<dbReference type="Pfam" id="PF07366">
    <property type="entry name" value="SnoaL"/>
    <property type="match status" value="1"/>
</dbReference>
<dbReference type="GO" id="GO:0030638">
    <property type="term" value="P:polyketide metabolic process"/>
    <property type="evidence" value="ECO:0007669"/>
    <property type="project" value="InterPro"/>
</dbReference>
<sequence>MTSARELKDKVVDAFNQHDVPGIVRCFAPQAVFVSPTGLAEGREQISWYYEHLFEGFPDIKFTAWNKPLLDDPAVTEYMYSGTHQGPFLLADGSVLQATGRHIAVRGVAVCSIENGLITTDRDYYDQLELYAQLGIPFRTKIPA</sequence>
<comment type="caution">
    <text evidence="1">The sequence shown here is derived from an EMBL/GenBank/DDBJ whole genome shotgun (WGS) entry which is preliminary data.</text>
</comment>
<dbReference type="AlphaFoldDB" id="A0A2T0MQK1"/>
<evidence type="ECO:0000313" key="2">
    <source>
        <dbReference type="Proteomes" id="UP000238312"/>
    </source>
</evidence>
<dbReference type="OrthoDB" id="4539871at2"/>